<dbReference type="AlphaFoldDB" id="A0A167WUU0"/>
<dbReference type="PANTHER" id="PTHR21310">
    <property type="entry name" value="AMINOGLYCOSIDE PHOSPHOTRANSFERASE-RELATED-RELATED"/>
    <property type="match status" value="1"/>
</dbReference>
<feature type="compositionally biased region" description="Polar residues" evidence="1">
    <location>
        <begin position="8"/>
        <end position="19"/>
    </location>
</feature>
<gene>
    <name evidence="3" type="ORF">SPI_02855</name>
</gene>
<evidence type="ECO:0000256" key="1">
    <source>
        <dbReference type="SAM" id="MobiDB-lite"/>
    </source>
</evidence>
<name>A0A167WUU0_9HYPO</name>
<evidence type="ECO:0000313" key="3">
    <source>
        <dbReference type="EMBL" id="OAA64208.1"/>
    </source>
</evidence>
<dbReference type="PANTHER" id="PTHR21310:SF15">
    <property type="entry name" value="AMINOGLYCOSIDE PHOSPHOTRANSFERASE DOMAIN-CONTAINING PROTEIN"/>
    <property type="match status" value="1"/>
</dbReference>
<accession>A0A167WUU0</accession>
<dbReference type="Proteomes" id="UP000076874">
    <property type="component" value="Unassembled WGS sequence"/>
</dbReference>
<dbReference type="OrthoDB" id="2831558at2759"/>
<keyword evidence="4" id="KW-1185">Reference proteome</keyword>
<evidence type="ECO:0000259" key="2">
    <source>
        <dbReference type="Pfam" id="PF01636"/>
    </source>
</evidence>
<dbReference type="GO" id="GO:0016740">
    <property type="term" value="F:transferase activity"/>
    <property type="evidence" value="ECO:0007669"/>
    <property type="project" value="UniProtKB-KW"/>
</dbReference>
<evidence type="ECO:0000313" key="4">
    <source>
        <dbReference type="Proteomes" id="UP000076874"/>
    </source>
</evidence>
<dbReference type="SUPFAM" id="SSF56112">
    <property type="entry name" value="Protein kinase-like (PK-like)"/>
    <property type="match status" value="1"/>
</dbReference>
<reference evidence="3 4" key="1">
    <citation type="journal article" date="2016" name="Genome Biol. Evol.">
        <title>Divergent and convergent evolution of fungal pathogenicity.</title>
        <authorList>
            <person name="Shang Y."/>
            <person name="Xiao G."/>
            <person name="Zheng P."/>
            <person name="Cen K."/>
            <person name="Zhan S."/>
            <person name="Wang C."/>
        </authorList>
    </citation>
    <scope>NUCLEOTIDE SEQUENCE [LARGE SCALE GENOMIC DNA]</scope>
    <source>
        <strain evidence="3 4">RCEF 264</strain>
    </source>
</reference>
<dbReference type="EMBL" id="AZHD01000004">
    <property type="protein sequence ID" value="OAA64208.1"/>
    <property type="molecule type" value="Genomic_DNA"/>
</dbReference>
<dbReference type="STRING" id="1081102.A0A167WUU0"/>
<organism evidence="3 4">
    <name type="scientific">Niveomyces insectorum RCEF 264</name>
    <dbReference type="NCBI Taxonomy" id="1081102"/>
    <lineage>
        <taxon>Eukaryota</taxon>
        <taxon>Fungi</taxon>
        <taxon>Dikarya</taxon>
        <taxon>Ascomycota</taxon>
        <taxon>Pezizomycotina</taxon>
        <taxon>Sordariomycetes</taxon>
        <taxon>Hypocreomycetidae</taxon>
        <taxon>Hypocreales</taxon>
        <taxon>Cordycipitaceae</taxon>
        <taxon>Niveomyces</taxon>
    </lineage>
</organism>
<dbReference type="Gene3D" id="3.90.1200.10">
    <property type="match status" value="1"/>
</dbReference>
<feature type="region of interest" description="Disordered" evidence="1">
    <location>
        <begin position="1"/>
        <end position="22"/>
    </location>
</feature>
<sequence length="366" mass="40669">MAPGFETEPNTAPVSTTANPHARGVNNAHRVENIVAAQHLSRGALLASGLPPLVPAVYAWAPYRPEIEGEGGLGWMLDEFRTGEELIGVFPRLPLDEKRKLVTELAQTFSCIQAVKLPLDVKKFGGLTFDEHGRIVDGQMPTLDGGPWETYAEVWQARLRAQLKNSEKEGLVLLGWRPDGVRDRIEAFLANGGVERVLDSVDVKQRVLVHGDFTSWNVLFESESARITALLDFDFASVTHPCHEFFGGFSDIGGGIRFEDKGCQFLAQPVLSGNFGQVPEGLSEEQLDKWEVAKAWDAALATRGAIRPSSIAGLDRLEDLRVMADMICPRMLSHEMMLKRAPRDVQEKQRQEIQVKLLRLLEKYGF</sequence>
<dbReference type="InterPro" id="IPR002575">
    <property type="entry name" value="Aminoglycoside_PTrfase"/>
</dbReference>
<dbReference type="Pfam" id="PF01636">
    <property type="entry name" value="APH"/>
    <property type="match status" value="1"/>
</dbReference>
<dbReference type="InterPro" id="IPR051678">
    <property type="entry name" value="AGP_Transferase"/>
</dbReference>
<dbReference type="InterPro" id="IPR011009">
    <property type="entry name" value="Kinase-like_dom_sf"/>
</dbReference>
<keyword evidence="3" id="KW-0808">Transferase</keyword>
<feature type="domain" description="Aminoglycoside phosphotransferase" evidence="2">
    <location>
        <begin position="51"/>
        <end position="248"/>
    </location>
</feature>
<proteinExistence type="predicted"/>
<protein>
    <submittedName>
        <fullName evidence="3">Aminoglycoside phosphotransferase</fullName>
    </submittedName>
</protein>
<comment type="caution">
    <text evidence="3">The sequence shown here is derived from an EMBL/GenBank/DDBJ whole genome shotgun (WGS) entry which is preliminary data.</text>
</comment>